<dbReference type="AlphaFoldDB" id="A0A2M8C5U0"/>
<sequence length="76" mass="8746">MKNKPIREKDFSQTHFQQGKPSSHRAISEFTGMIDQTREDFDGWCCNSLEGLDCPKELKQKCFEQSMSLPNSMTVS</sequence>
<reference evidence="3" key="1">
    <citation type="submission" date="2017-09" db="EMBL/GenBank/DDBJ databases">
        <title>Depth-based differentiation of microbial function through sediment-hosted aquifers and enrichment of novel symbionts in the deep terrestrial subsurface.</title>
        <authorList>
            <person name="Probst A.J."/>
            <person name="Ladd B."/>
            <person name="Jarett J.K."/>
            <person name="Geller-Mcgrath D.E."/>
            <person name="Sieber C.M.K."/>
            <person name="Emerson J.B."/>
            <person name="Anantharaman K."/>
            <person name="Thomas B.C."/>
            <person name="Malmstrom R."/>
            <person name="Stieglmeier M."/>
            <person name="Klingl A."/>
            <person name="Woyke T."/>
            <person name="Ryan C.M."/>
            <person name="Banfield J.F."/>
        </authorList>
    </citation>
    <scope>NUCLEOTIDE SEQUENCE [LARGE SCALE GENOMIC DNA]</scope>
</reference>
<dbReference type="Proteomes" id="UP000229421">
    <property type="component" value="Unassembled WGS sequence"/>
</dbReference>
<evidence type="ECO:0000256" key="1">
    <source>
        <dbReference type="SAM" id="MobiDB-lite"/>
    </source>
</evidence>
<organism evidence="2 3">
    <name type="scientific">Candidatus Berkelbacteria bacterium CG_4_9_14_3_um_filter_39_23</name>
    <dbReference type="NCBI Taxonomy" id="1974508"/>
    <lineage>
        <taxon>Bacteria</taxon>
        <taxon>Candidatus Berkelbacteria</taxon>
    </lineage>
</organism>
<name>A0A2M8C5U0_9BACT</name>
<feature type="region of interest" description="Disordered" evidence="1">
    <location>
        <begin position="1"/>
        <end position="25"/>
    </location>
</feature>
<dbReference type="EMBL" id="PFTZ01000046">
    <property type="protein sequence ID" value="PJB51575.1"/>
    <property type="molecule type" value="Genomic_DNA"/>
</dbReference>
<accession>A0A2M8C5U0</accession>
<comment type="caution">
    <text evidence="2">The sequence shown here is derived from an EMBL/GenBank/DDBJ whole genome shotgun (WGS) entry which is preliminary data.</text>
</comment>
<proteinExistence type="predicted"/>
<evidence type="ECO:0000313" key="3">
    <source>
        <dbReference type="Proteomes" id="UP000229421"/>
    </source>
</evidence>
<feature type="compositionally biased region" description="Basic and acidic residues" evidence="1">
    <location>
        <begin position="1"/>
        <end position="12"/>
    </location>
</feature>
<protein>
    <submittedName>
        <fullName evidence="2">Uncharacterized protein</fullName>
    </submittedName>
</protein>
<gene>
    <name evidence="2" type="ORF">CO101_01425</name>
</gene>
<evidence type="ECO:0000313" key="2">
    <source>
        <dbReference type="EMBL" id="PJB51575.1"/>
    </source>
</evidence>